<sequence>MNLLPLEVPPGWPQPEPLSDFHLLMLTAVGPLAFAAVVTLLVFAPKLVGRSKDAAPGSTEVVAAD</sequence>
<dbReference type="RefSeq" id="WP_187722287.1">
    <property type="nucleotide sequence ID" value="NZ_BAABBL010000019.1"/>
</dbReference>
<keyword evidence="3" id="KW-1185">Reference proteome</keyword>
<feature type="transmembrane region" description="Helical" evidence="1">
    <location>
        <begin position="20"/>
        <end position="43"/>
    </location>
</feature>
<gene>
    <name evidence="2" type="ORF">H9L22_08010</name>
</gene>
<dbReference type="AlphaFoldDB" id="A0A7H0H9H8"/>
<name>A0A7H0H9H8_9ACTN</name>
<dbReference type="KEGG" id="tdf:H9L22_08010"/>
<organism evidence="2 3">
    <name type="scientific">Tessaracoccus defluvii</name>
    <dbReference type="NCBI Taxonomy" id="1285901"/>
    <lineage>
        <taxon>Bacteria</taxon>
        <taxon>Bacillati</taxon>
        <taxon>Actinomycetota</taxon>
        <taxon>Actinomycetes</taxon>
        <taxon>Propionibacteriales</taxon>
        <taxon>Propionibacteriaceae</taxon>
        <taxon>Tessaracoccus</taxon>
    </lineage>
</organism>
<keyword evidence="1" id="KW-1133">Transmembrane helix</keyword>
<dbReference type="EMBL" id="CP060789">
    <property type="protein sequence ID" value="QNP57194.1"/>
    <property type="molecule type" value="Genomic_DNA"/>
</dbReference>
<protein>
    <submittedName>
        <fullName evidence="2">Uncharacterized protein</fullName>
    </submittedName>
</protein>
<keyword evidence="1" id="KW-0472">Membrane</keyword>
<reference evidence="2 3" key="1">
    <citation type="submission" date="2020-08" db="EMBL/GenBank/DDBJ databases">
        <title>Genome sequence of Tessaracoccus defluvii JCM 17540T.</title>
        <authorList>
            <person name="Hyun D.-W."/>
            <person name="Bae J.-W."/>
        </authorList>
    </citation>
    <scope>NUCLEOTIDE SEQUENCE [LARGE SCALE GENOMIC DNA]</scope>
    <source>
        <strain evidence="2 3">JCM 17540</strain>
    </source>
</reference>
<proteinExistence type="predicted"/>
<evidence type="ECO:0000313" key="3">
    <source>
        <dbReference type="Proteomes" id="UP000516117"/>
    </source>
</evidence>
<dbReference type="Proteomes" id="UP000516117">
    <property type="component" value="Chromosome"/>
</dbReference>
<keyword evidence="1" id="KW-0812">Transmembrane</keyword>
<evidence type="ECO:0000256" key="1">
    <source>
        <dbReference type="SAM" id="Phobius"/>
    </source>
</evidence>
<evidence type="ECO:0000313" key="2">
    <source>
        <dbReference type="EMBL" id="QNP57194.1"/>
    </source>
</evidence>
<accession>A0A7H0H9H8</accession>